<reference evidence="3" key="1">
    <citation type="submission" date="2021-02" db="EMBL/GenBank/DDBJ databases">
        <authorList>
            <person name="Dougan E. K."/>
            <person name="Rhodes N."/>
            <person name="Thang M."/>
            <person name="Chan C."/>
        </authorList>
    </citation>
    <scope>NUCLEOTIDE SEQUENCE</scope>
</reference>
<proteinExistence type="predicted"/>
<sequence length="430" mass="48293">MAGSSFRISARLRATKQILAERKPQFELWGVWIVTCFEVWSTLMFVQLSALTSFVWLAAPVVALQCFVAACHRHCQTLKETGKLTGRTACRASKLASLFIFFPWRYSHFGLYRRQSSASCFYFFAYILRIGCIVVMIQAFASTPEGVSSSANNSTLDCTGLLQNLTKKKPNWDTPLDEGKQRLTYLVSCQLPVVVATASLFQSLPVGAFLLSVTGKFVMEARTMFRHCEWCNVKTDRSLRAEIDHKARDIRNSMAAGTLEPSWKDRKLLDLEVVLLLLDVVSDLNCILQFALASRWGWAAAQSAVFLLSLAFELRAASASSLVGAVWESRKCGYPTDEYLIFVRTEKTIEAPFSLLLQYYATFYVLDPLLFLSACFSMVLSSFSVAKGAYEQLHLALDEAVDQAEELAEKHNDKPPIQVEPVGRRTLDRE</sequence>
<feature type="transmembrane region" description="Helical" evidence="2">
    <location>
        <begin position="305"/>
        <end position="327"/>
    </location>
</feature>
<evidence type="ECO:0000313" key="3">
    <source>
        <dbReference type="EMBL" id="CAE7892758.1"/>
    </source>
</evidence>
<keyword evidence="4" id="KW-1185">Reference proteome</keyword>
<name>A0A813B7T9_9DINO</name>
<keyword evidence="2" id="KW-1133">Transmembrane helix</keyword>
<dbReference type="AlphaFoldDB" id="A0A813B7T9"/>
<comment type="caution">
    <text evidence="3">The sequence shown here is derived from an EMBL/GenBank/DDBJ whole genome shotgun (WGS) entry which is preliminary data.</text>
</comment>
<protein>
    <submittedName>
        <fullName evidence="3">Uncharacterized protein</fullName>
    </submittedName>
</protein>
<feature type="transmembrane region" description="Helical" evidence="2">
    <location>
        <begin position="54"/>
        <end position="71"/>
    </location>
</feature>
<evidence type="ECO:0000256" key="2">
    <source>
        <dbReference type="SAM" id="Phobius"/>
    </source>
</evidence>
<feature type="transmembrane region" description="Helical" evidence="2">
    <location>
        <begin position="121"/>
        <end position="141"/>
    </location>
</feature>
<organism evidence="3 4">
    <name type="scientific">Symbiodinium necroappetens</name>
    <dbReference type="NCBI Taxonomy" id="1628268"/>
    <lineage>
        <taxon>Eukaryota</taxon>
        <taxon>Sar</taxon>
        <taxon>Alveolata</taxon>
        <taxon>Dinophyceae</taxon>
        <taxon>Suessiales</taxon>
        <taxon>Symbiodiniaceae</taxon>
        <taxon>Symbiodinium</taxon>
    </lineage>
</organism>
<feature type="transmembrane region" description="Helical" evidence="2">
    <location>
        <begin position="359"/>
        <end position="380"/>
    </location>
</feature>
<keyword evidence="2" id="KW-0812">Transmembrane</keyword>
<feature type="region of interest" description="Disordered" evidence="1">
    <location>
        <begin position="406"/>
        <end position="430"/>
    </location>
</feature>
<evidence type="ECO:0000313" key="4">
    <source>
        <dbReference type="Proteomes" id="UP000601435"/>
    </source>
</evidence>
<keyword evidence="2" id="KW-0472">Membrane</keyword>
<dbReference type="Proteomes" id="UP000601435">
    <property type="component" value="Unassembled WGS sequence"/>
</dbReference>
<accession>A0A813B7T9</accession>
<evidence type="ECO:0000256" key="1">
    <source>
        <dbReference type="SAM" id="MobiDB-lite"/>
    </source>
</evidence>
<dbReference type="OrthoDB" id="413734at2759"/>
<feature type="transmembrane region" description="Helical" evidence="2">
    <location>
        <begin position="26"/>
        <end position="48"/>
    </location>
</feature>
<gene>
    <name evidence="3" type="ORF">SNEC2469_LOCUS29743</name>
</gene>
<dbReference type="EMBL" id="CAJNJA010067716">
    <property type="protein sequence ID" value="CAE7892758.1"/>
    <property type="molecule type" value="Genomic_DNA"/>
</dbReference>